<gene>
    <name evidence="1" type="ORF">DFR58_104186</name>
</gene>
<dbReference type="RefSeq" id="WP_114296757.1">
    <property type="nucleotide sequence ID" value="NZ_QPJT01000004.1"/>
</dbReference>
<dbReference type="Proteomes" id="UP000253034">
    <property type="component" value="Unassembled WGS sequence"/>
</dbReference>
<keyword evidence="2" id="KW-1185">Reference proteome</keyword>
<evidence type="ECO:0000313" key="2">
    <source>
        <dbReference type="Proteomes" id="UP000253034"/>
    </source>
</evidence>
<sequence>MKQAVEGIYDEGKVILNEQVPIKGKSKVLVVFLEDYQGKSDRKKRLMETFGTWDDNKSADDTIDDIYSSRASREGEIGL</sequence>
<reference evidence="1 2" key="1">
    <citation type="submission" date="2018-07" db="EMBL/GenBank/DDBJ databases">
        <title>Genomic Encyclopedia of Type Strains, Phase IV (KMG-IV): sequencing the most valuable type-strain genomes for metagenomic binning, comparative biology and taxonomic classification.</title>
        <authorList>
            <person name="Goeker M."/>
        </authorList>
    </citation>
    <scope>NUCLEOTIDE SEQUENCE [LARGE SCALE GENOMIC DNA]</scope>
    <source>
        <strain evidence="1 2">DSM 27016</strain>
    </source>
</reference>
<accession>A0A369BC39</accession>
<proteinExistence type="predicted"/>
<comment type="caution">
    <text evidence="1">The sequence shown here is derived from an EMBL/GenBank/DDBJ whole genome shotgun (WGS) entry which is preliminary data.</text>
</comment>
<name>A0A369BC39_9FIRM</name>
<protein>
    <submittedName>
        <fullName evidence="1">Uncharacterized protein</fullName>
    </submittedName>
</protein>
<dbReference type="AlphaFoldDB" id="A0A369BC39"/>
<organism evidence="1 2">
    <name type="scientific">Anaerobacterium chartisolvens</name>
    <dbReference type="NCBI Taxonomy" id="1297424"/>
    <lineage>
        <taxon>Bacteria</taxon>
        <taxon>Bacillati</taxon>
        <taxon>Bacillota</taxon>
        <taxon>Clostridia</taxon>
        <taxon>Eubacteriales</taxon>
        <taxon>Oscillospiraceae</taxon>
        <taxon>Anaerobacterium</taxon>
    </lineage>
</organism>
<evidence type="ECO:0000313" key="1">
    <source>
        <dbReference type="EMBL" id="RCX18915.1"/>
    </source>
</evidence>
<dbReference type="EMBL" id="QPJT01000004">
    <property type="protein sequence ID" value="RCX18915.1"/>
    <property type="molecule type" value="Genomic_DNA"/>
</dbReference>
<dbReference type="OrthoDB" id="7064984at2"/>